<feature type="compositionally biased region" description="Low complexity" evidence="2">
    <location>
        <begin position="217"/>
        <end position="235"/>
    </location>
</feature>
<protein>
    <submittedName>
        <fullName evidence="3">Uncharacterized protein</fullName>
    </submittedName>
</protein>
<dbReference type="PANTHER" id="PTHR20935:SF0">
    <property type="entry name" value="SERINE_THREONINE-PROTEIN PHOSPHATASE PGAM5, MITOCHONDRIAL"/>
    <property type="match status" value="1"/>
</dbReference>
<dbReference type="PANTHER" id="PTHR20935">
    <property type="entry name" value="PHOSPHOGLYCERATE MUTASE-RELATED"/>
    <property type="match status" value="1"/>
</dbReference>
<dbReference type="GO" id="GO:0004722">
    <property type="term" value="F:protein serine/threonine phosphatase activity"/>
    <property type="evidence" value="ECO:0007669"/>
    <property type="project" value="TreeGrafter"/>
</dbReference>
<sequence>MNVSFHFFSGGGGDGVKASTKKSDNIRSTEGIRIDEGFQIHLHCKPITKQGIIAYNGPFYCPNHCCSILNNNSIINIIQCDCPCHRIIEYKPIETIVFIGHANVFRYWICKLLQLPIEGWLRLSLGHGSISTFIITNDEFIIHSKEDNNNNSDDNDDDDDEVKYTKQLRYGSIVTLNHLGDVELHALSILNSYKNNNTNQIKFNLIMYANKNKRKTTTTSTTDISDISSSSSSSSSGGGGGGDSSHSNNKQSALDFNSKKREKNNCA</sequence>
<organism evidence="3 4">
    <name type="scientific">Schistosoma bovis</name>
    <name type="common">Blood fluke</name>
    <dbReference type="NCBI Taxonomy" id="6184"/>
    <lineage>
        <taxon>Eukaryota</taxon>
        <taxon>Metazoa</taxon>
        <taxon>Spiralia</taxon>
        <taxon>Lophotrochozoa</taxon>
        <taxon>Platyhelminthes</taxon>
        <taxon>Trematoda</taxon>
        <taxon>Digenea</taxon>
        <taxon>Strigeidida</taxon>
        <taxon>Schistosomatoidea</taxon>
        <taxon>Schistosomatidae</taxon>
        <taxon>Schistosoma</taxon>
    </lineage>
</organism>
<evidence type="ECO:0000313" key="4">
    <source>
        <dbReference type="Proteomes" id="UP000290809"/>
    </source>
</evidence>
<reference evidence="3 4" key="1">
    <citation type="journal article" date="2019" name="PLoS Pathog.">
        <title>Genome sequence of the bovine parasite Schistosoma bovis Tanzania.</title>
        <authorList>
            <person name="Oey H."/>
            <person name="Zakrzewski M."/>
            <person name="Gobert G."/>
            <person name="Gravermann K."/>
            <person name="Stoye J."/>
            <person name="Jones M."/>
            <person name="Mcmanus D."/>
            <person name="Krause L."/>
        </authorList>
    </citation>
    <scope>NUCLEOTIDE SEQUENCE [LARGE SCALE GENOMIC DNA]</scope>
    <source>
        <strain evidence="3 4">TAN1997</strain>
    </source>
</reference>
<dbReference type="AlphaFoldDB" id="A0A430Q9G4"/>
<dbReference type="STRING" id="6184.A0A430Q9G4"/>
<dbReference type="GO" id="GO:0090141">
    <property type="term" value="P:positive regulation of mitochondrial fission"/>
    <property type="evidence" value="ECO:0007669"/>
    <property type="project" value="TreeGrafter"/>
</dbReference>
<accession>A0A430Q9G4</accession>
<dbReference type="SUPFAM" id="SSF53254">
    <property type="entry name" value="Phosphoglycerate mutase-like"/>
    <property type="match status" value="1"/>
</dbReference>
<feature type="region of interest" description="Disordered" evidence="2">
    <location>
        <begin position="217"/>
        <end position="267"/>
    </location>
</feature>
<name>A0A430Q9G4_SCHBO</name>
<dbReference type="GO" id="GO:0005739">
    <property type="term" value="C:mitochondrion"/>
    <property type="evidence" value="ECO:0007669"/>
    <property type="project" value="TreeGrafter"/>
</dbReference>
<evidence type="ECO:0000313" key="3">
    <source>
        <dbReference type="EMBL" id="RTG84341.1"/>
    </source>
</evidence>
<feature type="compositionally biased region" description="Polar residues" evidence="2">
    <location>
        <begin position="246"/>
        <end position="255"/>
    </location>
</feature>
<gene>
    <name evidence="3" type="ORF">DC041_0007760</name>
</gene>
<evidence type="ECO:0000256" key="1">
    <source>
        <dbReference type="ARBA" id="ARBA00006717"/>
    </source>
</evidence>
<dbReference type="Gene3D" id="3.40.50.1240">
    <property type="entry name" value="Phosphoglycerate mutase-like"/>
    <property type="match status" value="1"/>
</dbReference>
<dbReference type="InterPro" id="IPR051021">
    <property type="entry name" value="Mito_Ser/Thr_phosphatase"/>
</dbReference>
<proteinExistence type="inferred from homology"/>
<dbReference type="Proteomes" id="UP000290809">
    <property type="component" value="Unassembled WGS sequence"/>
</dbReference>
<dbReference type="InterPro" id="IPR029033">
    <property type="entry name" value="His_PPase_superfam"/>
</dbReference>
<comment type="similarity">
    <text evidence="1">Belongs to the phosphoglycerate mutase family. BPG-dependent PGAM subfamily.</text>
</comment>
<dbReference type="EMBL" id="QMKO01002201">
    <property type="protein sequence ID" value="RTG84341.1"/>
    <property type="molecule type" value="Genomic_DNA"/>
</dbReference>
<comment type="caution">
    <text evidence="3">The sequence shown here is derived from an EMBL/GenBank/DDBJ whole genome shotgun (WGS) entry which is preliminary data.</text>
</comment>
<keyword evidence="4" id="KW-1185">Reference proteome</keyword>
<evidence type="ECO:0000256" key="2">
    <source>
        <dbReference type="SAM" id="MobiDB-lite"/>
    </source>
</evidence>